<keyword evidence="3" id="KW-1185">Reference proteome</keyword>
<proteinExistence type="predicted"/>
<sequence length="122" mass="13546">LSDAIVVWRAWALWSGNRIITIGLICLLAVTASTLLSIFFTDVIHGSRVGGIVQRTSWLTAFMTNVVVTSLVAYKAWKHRQFIKSQFGSGSKRTNTEKILILLIESGVLYCLVWVSFISQGV</sequence>
<reference evidence="2 3" key="1">
    <citation type="journal article" date="2012" name="New Phytol.">
        <title>Insight into trade-off between wood decay and parasitism from the genome of a fungal forest pathogen.</title>
        <authorList>
            <person name="Olson A."/>
            <person name="Aerts A."/>
            <person name="Asiegbu F."/>
            <person name="Belbahri L."/>
            <person name="Bouzid O."/>
            <person name="Broberg A."/>
            <person name="Canback B."/>
            <person name="Coutinho P.M."/>
            <person name="Cullen D."/>
            <person name="Dalman K."/>
            <person name="Deflorio G."/>
            <person name="van Diepen L.T."/>
            <person name="Dunand C."/>
            <person name="Duplessis S."/>
            <person name="Durling M."/>
            <person name="Gonthier P."/>
            <person name="Grimwood J."/>
            <person name="Fossdal C.G."/>
            <person name="Hansson D."/>
            <person name="Henrissat B."/>
            <person name="Hietala A."/>
            <person name="Himmelstrand K."/>
            <person name="Hoffmeister D."/>
            <person name="Hogberg N."/>
            <person name="James T.Y."/>
            <person name="Karlsson M."/>
            <person name="Kohler A."/>
            <person name="Kues U."/>
            <person name="Lee Y.H."/>
            <person name="Lin Y.C."/>
            <person name="Lind M."/>
            <person name="Lindquist E."/>
            <person name="Lombard V."/>
            <person name="Lucas S."/>
            <person name="Lunden K."/>
            <person name="Morin E."/>
            <person name="Murat C."/>
            <person name="Park J."/>
            <person name="Raffaello T."/>
            <person name="Rouze P."/>
            <person name="Salamov A."/>
            <person name="Schmutz J."/>
            <person name="Solheim H."/>
            <person name="Stahlberg J."/>
            <person name="Velez H."/>
            <person name="de Vries R.P."/>
            <person name="Wiebenga A."/>
            <person name="Woodward S."/>
            <person name="Yakovlev I."/>
            <person name="Garbelotto M."/>
            <person name="Martin F."/>
            <person name="Grigoriev I.V."/>
            <person name="Stenlid J."/>
        </authorList>
    </citation>
    <scope>NUCLEOTIDE SEQUENCE [LARGE SCALE GENOMIC DNA]</scope>
    <source>
        <strain evidence="2 3">TC 32-1</strain>
    </source>
</reference>
<dbReference type="InParanoid" id="W4KD07"/>
<dbReference type="GeneID" id="20668900"/>
<dbReference type="AlphaFoldDB" id="W4KD07"/>
<dbReference type="OrthoDB" id="3214103at2759"/>
<dbReference type="HOGENOM" id="CLU_132422_0_0_1"/>
<dbReference type="EMBL" id="KI925456">
    <property type="protein sequence ID" value="ETW83624.1"/>
    <property type="molecule type" value="Genomic_DNA"/>
</dbReference>
<protein>
    <submittedName>
        <fullName evidence="2">Uncharacterized protein</fullName>
    </submittedName>
</protein>
<organism evidence="2 3">
    <name type="scientific">Heterobasidion irregulare (strain TC 32-1)</name>
    <dbReference type="NCBI Taxonomy" id="747525"/>
    <lineage>
        <taxon>Eukaryota</taxon>
        <taxon>Fungi</taxon>
        <taxon>Dikarya</taxon>
        <taxon>Basidiomycota</taxon>
        <taxon>Agaricomycotina</taxon>
        <taxon>Agaricomycetes</taxon>
        <taxon>Russulales</taxon>
        <taxon>Bondarzewiaceae</taxon>
        <taxon>Heterobasidion</taxon>
        <taxon>Heterobasidion annosum species complex</taxon>
    </lineage>
</organism>
<feature type="non-terminal residue" evidence="2">
    <location>
        <position position="1"/>
    </location>
</feature>
<gene>
    <name evidence="2" type="ORF">HETIRDRAFT_241657</name>
</gene>
<dbReference type="RefSeq" id="XP_009543398.1">
    <property type="nucleotide sequence ID" value="XM_009545103.1"/>
</dbReference>
<feature type="non-terminal residue" evidence="2">
    <location>
        <position position="122"/>
    </location>
</feature>
<feature type="transmembrane region" description="Helical" evidence="1">
    <location>
        <begin position="58"/>
        <end position="77"/>
    </location>
</feature>
<accession>W4KD07</accession>
<feature type="transmembrane region" description="Helical" evidence="1">
    <location>
        <begin position="19"/>
        <end position="38"/>
    </location>
</feature>
<dbReference type="Proteomes" id="UP000030671">
    <property type="component" value="Unassembled WGS sequence"/>
</dbReference>
<keyword evidence="1" id="KW-1133">Transmembrane helix</keyword>
<keyword evidence="1" id="KW-0472">Membrane</keyword>
<keyword evidence="1" id="KW-0812">Transmembrane</keyword>
<evidence type="ECO:0000256" key="1">
    <source>
        <dbReference type="SAM" id="Phobius"/>
    </source>
</evidence>
<evidence type="ECO:0000313" key="3">
    <source>
        <dbReference type="Proteomes" id="UP000030671"/>
    </source>
</evidence>
<name>W4KD07_HETIT</name>
<feature type="transmembrane region" description="Helical" evidence="1">
    <location>
        <begin position="98"/>
        <end position="119"/>
    </location>
</feature>
<dbReference type="KEGG" id="hir:HETIRDRAFT_241657"/>
<evidence type="ECO:0000313" key="2">
    <source>
        <dbReference type="EMBL" id="ETW83624.1"/>
    </source>
</evidence>